<comment type="similarity">
    <text evidence="1 2">Belongs to the short-chain dehydrogenases/reductases (SDR) family.</text>
</comment>
<dbReference type="InterPro" id="IPR036291">
    <property type="entry name" value="NAD(P)-bd_dom_sf"/>
</dbReference>
<dbReference type="FunFam" id="3.40.50.720:FF:000084">
    <property type="entry name" value="Short-chain dehydrogenase reductase"/>
    <property type="match status" value="1"/>
</dbReference>
<reference evidence="3 4" key="1">
    <citation type="submission" date="2020-08" db="EMBL/GenBank/DDBJ databases">
        <title>Genomic Encyclopedia of Type Strains, Phase IV (KMG-IV): sequencing the most valuable type-strain genomes for metagenomic binning, comparative biology and taxonomic classification.</title>
        <authorList>
            <person name="Goeker M."/>
        </authorList>
    </citation>
    <scope>NUCLEOTIDE SEQUENCE [LARGE SCALE GENOMIC DNA]</scope>
    <source>
        <strain evidence="3 4">DSM 29007</strain>
    </source>
</reference>
<gene>
    <name evidence="3" type="ORF">HNQ61_001401</name>
</gene>
<proteinExistence type="inferred from homology"/>
<dbReference type="RefSeq" id="WP_170036083.1">
    <property type="nucleotide sequence ID" value="NZ_JABDTL010000002.1"/>
</dbReference>
<dbReference type="PANTHER" id="PTHR42879:SF6">
    <property type="entry name" value="NADPH-DEPENDENT REDUCTASE BACG"/>
    <property type="match status" value="1"/>
</dbReference>
<protein>
    <submittedName>
        <fullName evidence="3">NAD(P)-dependent dehydrogenase (Short-subunit alcohol dehydrogenase family)</fullName>
    </submittedName>
</protein>
<sequence>MDLGLRGKRALVTGSTAGIGLAAARMLAAEGAEVVINGRTEERVRAAVASITEQVPGAQVRGIAADMGTAEGAAQIVREEPEIDVLVNNVGIFAPAAFEAIPDADWMRFFEVNVMSGVRLSRAYLPGMRARDWGRIVFISSESAVQIPSEMIHYGMTKTAQVAVARGIAETTSGTGITANSVLPGPTDSEGVGTFVADLAKERGISFEEMEREFFASARPSSLLQRFATPDEVAAMIVYTCSQQASATNGAALRVDGGVIRAIL</sequence>
<dbReference type="PRINTS" id="PR00080">
    <property type="entry name" value="SDRFAMILY"/>
</dbReference>
<dbReference type="AlphaFoldDB" id="A0A841GVZ1"/>
<evidence type="ECO:0000313" key="4">
    <source>
        <dbReference type="Proteomes" id="UP000582837"/>
    </source>
</evidence>
<dbReference type="InterPro" id="IPR002347">
    <property type="entry name" value="SDR_fam"/>
</dbReference>
<comment type="caution">
    <text evidence="3">The sequence shown here is derived from an EMBL/GenBank/DDBJ whole genome shotgun (WGS) entry which is preliminary data.</text>
</comment>
<dbReference type="Gene3D" id="3.40.50.720">
    <property type="entry name" value="NAD(P)-binding Rossmann-like Domain"/>
    <property type="match status" value="1"/>
</dbReference>
<dbReference type="EMBL" id="JACHIA010000003">
    <property type="protein sequence ID" value="MBB6069784.1"/>
    <property type="molecule type" value="Genomic_DNA"/>
</dbReference>
<organism evidence="3 4">
    <name type="scientific">Longimicrobium terrae</name>
    <dbReference type="NCBI Taxonomy" id="1639882"/>
    <lineage>
        <taxon>Bacteria</taxon>
        <taxon>Pseudomonadati</taxon>
        <taxon>Gemmatimonadota</taxon>
        <taxon>Longimicrobiia</taxon>
        <taxon>Longimicrobiales</taxon>
        <taxon>Longimicrobiaceae</taxon>
        <taxon>Longimicrobium</taxon>
    </lineage>
</organism>
<accession>A0A841GVZ1</accession>
<name>A0A841GVZ1_9BACT</name>
<evidence type="ECO:0000313" key="3">
    <source>
        <dbReference type="EMBL" id="MBB6069784.1"/>
    </source>
</evidence>
<dbReference type="SUPFAM" id="SSF51735">
    <property type="entry name" value="NAD(P)-binding Rossmann-fold domains"/>
    <property type="match status" value="1"/>
</dbReference>
<dbReference type="Proteomes" id="UP000582837">
    <property type="component" value="Unassembled WGS sequence"/>
</dbReference>
<dbReference type="PANTHER" id="PTHR42879">
    <property type="entry name" value="3-OXOACYL-(ACYL-CARRIER-PROTEIN) REDUCTASE"/>
    <property type="match status" value="1"/>
</dbReference>
<dbReference type="PRINTS" id="PR00081">
    <property type="entry name" value="GDHRDH"/>
</dbReference>
<evidence type="ECO:0000256" key="1">
    <source>
        <dbReference type="ARBA" id="ARBA00006484"/>
    </source>
</evidence>
<dbReference type="InterPro" id="IPR050259">
    <property type="entry name" value="SDR"/>
</dbReference>
<keyword evidence="4" id="KW-1185">Reference proteome</keyword>
<evidence type="ECO:0000256" key="2">
    <source>
        <dbReference type="RuleBase" id="RU000363"/>
    </source>
</evidence>
<dbReference type="Pfam" id="PF00106">
    <property type="entry name" value="adh_short"/>
    <property type="match status" value="1"/>
</dbReference>